<dbReference type="Proteomes" id="UP001162501">
    <property type="component" value="Chromosome 9"/>
</dbReference>
<reference evidence="1" key="1">
    <citation type="submission" date="2023-05" db="EMBL/GenBank/DDBJ databases">
        <authorList>
            <consortium name="ELIXIR-Norway"/>
        </authorList>
    </citation>
    <scope>NUCLEOTIDE SEQUENCE</scope>
</reference>
<protein>
    <submittedName>
        <fullName evidence="1">Uncharacterized protein</fullName>
    </submittedName>
</protein>
<sequence length="395" mass="41996">MAGRMRLLHPEPRDPSPHTVGGCATQWRPAESAAGHPAKSKVSRQGLLLQRASAGSQGREKAKETEGWQAVASRPVCGVAIVWLLWLPQSWRLYGHLAVAVLVVVEFVVIMVHGCYASEVTALGVIVVVRLSQARAAAGAARAAGSARGCGAPRRGAPRRRRDPREATLPLHGPLARGPRATKGAHCQVPGRSRLRLSCHTLAPWHRATGTTRGLEIAAPFPWRPGSDSRPHRPPQAGPAPPAAQVRRPAPQQPPSHLGAPRPRNLGNCGRRRRLRKAPPRTPPGRVPPSRQLRSGQGPDQLSGGVPERPGRRRRGSRRRKPSLPAAGLPGKAGAGEEAPRRPRLRERYAGRVVSSESSPAPPDLQPLESFPNLPALPPAMGGGFGRGSAAGAAR</sequence>
<evidence type="ECO:0000313" key="1">
    <source>
        <dbReference type="EMBL" id="CAI9714188.1"/>
    </source>
</evidence>
<proteinExistence type="predicted"/>
<name>A0ACB0FM26_RANTA</name>
<gene>
    <name evidence="1" type="ORF">MRATA1EN3_LOCUS25401</name>
</gene>
<dbReference type="EMBL" id="OX596093">
    <property type="protein sequence ID" value="CAI9714188.1"/>
    <property type="molecule type" value="Genomic_DNA"/>
</dbReference>
<accession>A0ACB0FM26</accession>
<organism evidence="1 2">
    <name type="scientific">Rangifer tarandus platyrhynchus</name>
    <name type="common">Svalbard reindeer</name>
    <dbReference type="NCBI Taxonomy" id="3082113"/>
    <lineage>
        <taxon>Eukaryota</taxon>
        <taxon>Metazoa</taxon>
        <taxon>Chordata</taxon>
        <taxon>Craniata</taxon>
        <taxon>Vertebrata</taxon>
        <taxon>Euteleostomi</taxon>
        <taxon>Mammalia</taxon>
        <taxon>Eutheria</taxon>
        <taxon>Laurasiatheria</taxon>
        <taxon>Artiodactyla</taxon>
        <taxon>Ruminantia</taxon>
        <taxon>Pecora</taxon>
        <taxon>Cervidae</taxon>
        <taxon>Odocoileinae</taxon>
        <taxon>Rangifer</taxon>
    </lineage>
</organism>
<evidence type="ECO:0000313" key="2">
    <source>
        <dbReference type="Proteomes" id="UP001162501"/>
    </source>
</evidence>